<name>A0A1W2DU10_9HYPH</name>
<dbReference type="AlphaFoldDB" id="A0A1W2DU10"/>
<reference evidence="1 2" key="1">
    <citation type="submission" date="2017-04" db="EMBL/GenBank/DDBJ databases">
        <authorList>
            <person name="Afonso C.L."/>
            <person name="Miller P.J."/>
            <person name="Scott M.A."/>
            <person name="Spackman E."/>
            <person name="Goraichik I."/>
            <person name="Dimitrov K.M."/>
            <person name="Suarez D.L."/>
            <person name="Swayne D.E."/>
        </authorList>
    </citation>
    <scope>NUCLEOTIDE SEQUENCE [LARGE SCALE GENOMIC DNA]</scope>
    <source>
        <strain evidence="1 2">CGMCC 1.10972</strain>
    </source>
</reference>
<gene>
    <name evidence="1" type="ORF">SAMN06297251_11798</name>
</gene>
<proteinExistence type="predicted"/>
<sequence>MLSAIILAASALAIPFESSPAPEKPAASAPATMLETSFEFAEREGSYQLNALLFDLSAGTRASTPIASCRSIDIASFEETAFGTPVSCDGVSFSFDVRDGAVLVDAASPQPPIALRRLSPGRVFVNGMPLLIEASR</sequence>
<keyword evidence="2" id="KW-1185">Reference proteome</keyword>
<evidence type="ECO:0000313" key="1">
    <source>
        <dbReference type="EMBL" id="SMD00556.1"/>
    </source>
</evidence>
<evidence type="ECO:0000313" key="2">
    <source>
        <dbReference type="Proteomes" id="UP000192656"/>
    </source>
</evidence>
<protein>
    <submittedName>
        <fullName evidence="1">Uncharacterized protein</fullName>
    </submittedName>
</protein>
<dbReference type="Proteomes" id="UP000192656">
    <property type="component" value="Unassembled WGS sequence"/>
</dbReference>
<accession>A0A1W2DU10</accession>
<organism evidence="1 2">
    <name type="scientific">Fulvimarina manganoxydans</name>
    <dbReference type="NCBI Taxonomy" id="937218"/>
    <lineage>
        <taxon>Bacteria</taxon>
        <taxon>Pseudomonadati</taxon>
        <taxon>Pseudomonadota</taxon>
        <taxon>Alphaproteobacteria</taxon>
        <taxon>Hyphomicrobiales</taxon>
        <taxon>Aurantimonadaceae</taxon>
        <taxon>Fulvimarina</taxon>
    </lineage>
</organism>
<dbReference type="EMBL" id="FWXR01000017">
    <property type="protein sequence ID" value="SMD00556.1"/>
    <property type="molecule type" value="Genomic_DNA"/>
</dbReference>
<dbReference type="RefSeq" id="WP_084411634.1">
    <property type="nucleotide sequence ID" value="NZ_FWXR01000017.1"/>
</dbReference>
<dbReference type="OrthoDB" id="7915689at2"/>